<proteinExistence type="predicted"/>
<sequence>MGPVSRLELGRGMPRTQERWWAGVSWLMPLVILMYAVLGVLWSFTIPLGEGPDESAHFAYVRWLGTEGRLPVQADDASTSDVPGEGHQPPLAYALMVPAIAWLPDDATIVLPGNPEFRWNGGNQLNAYLHGVTEDPRSGGVVLAWHLARLWSVVLGGFSVALCAATVRRIWPNNTWLPVGAAAIVAFNPQWVFQHALVSNDPLTIALGCLLLYQTVAWVRRNDDNPQTVRSAVGMGLTLGLLLATKQSGFALAPLPFVACMLGSRAWSERIRHAAIVAGVCGVVSGWWYVRNTALYGDPLGLQVFQQTFATGDFSYRSWQSWRNGGWNLLRSSWGSFGWLTLPLPNGAFAIMQVILLVACAGLVASLGSTTWHGRGKGVLLLVLALALVAAWTVAFAFTAGAVAWQGRFLFPAAPAIGMLLAIGLGHAMPRRAGLLLLPSVCVALALVLPFSLIRPAYATPALQATEIPHGSMYARFDWGWKRAFELHDIAYARTAASGDTLRIGLTWHLAEQVDRSWFVFIHIVDAEENVVAKRDAEPLDETHPTNTWVTGDWYRDTHLVALPDVPPGTYHVRIGMWNPQDGERLGVYDERGRLQGDLIEAGELVITAAQPATP</sequence>
<dbReference type="PANTHER" id="PTHR33908">
    <property type="entry name" value="MANNOSYLTRANSFERASE YKCB-RELATED"/>
    <property type="match status" value="1"/>
</dbReference>
<dbReference type="GO" id="GO:0005886">
    <property type="term" value="C:plasma membrane"/>
    <property type="evidence" value="ECO:0007669"/>
    <property type="project" value="UniProtKB-SubCell"/>
</dbReference>
<feature type="transmembrane region" description="Helical" evidence="8">
    <location>
        <begin position="176"/>
        <end position="197"/>
    </location>
</feature>
<keyword evidence="5 8" id="KW-0812">Transmembrane</keyword>
<dbReference type="InterPro" id="IPR050297">
    <property type="entry name" value="LipidA_mod_glycosyltrf_83"/>
</dbReference>
<gene>
    <name evidence="9" type="ORF">AVDCRST_MAG93-4653</name>
</gene>
<accession>A0A6J4KBV8</accession>
<dbReference type="GO" id="GO:0016763">
    <property type="term" value="F:pentosyltransferase activity"/>
    <property type="evidence" value="ECO:0007669"/>
    <property type="project" value="TreeGrafter"/>
</dbReference>
<feature type="transmembrane region" description="Helical" evidence="8">
    <location>
        <begin position="379"/>
        <end position="403"/>
    </location>
</feature>
<evidence type="ECO:0000256" key="2">
    <source>
        <dbReference type="ARBA" id="ARBA00022475"/>
    </source>
</evidence>
<feature type="transmembrane region" description="Helical" evidence="8">
    <location>
        <begin position="271"/>
        <end position="290"/>
    </location>
</feature>
<evidence type="ECO:0000313" key="9">
    <source>
        <dbReference type="EMBL" id="CAA9301729.1"/>
    </source>
</evidence>
<feature type="transmembrane region" description="Helical" evidence="8">
    <location>
        <begin position="435"/>
        <end position="454"/>
    </location>
</feature>
<evidence type="ECO:0000256" key="1">
    <source>
        <dbReference type="ARBA" id="ARBA00004651"/>
    </source>
</evidence>
<evidence type="ECO:0000256" key="8">
    <source>
        <dbReference type="SAM" id="Phobius"/>
    </source>
</evidence>
<protein>
    <recommendedName>
        <fullName evidence="10">Glycosyltransferase RgtA/B/C/D-like domain-containing protein</fullName>
    </recommendedName>
</protein>
<evidence type="ECO:0000256" key="7">
    <source>
        <dbReference type="ARBA" id="ARBA00023136"/>
    </source>
</evidence>
<keyword evidence="4" id="KW-0808">Transferase</keyword>
<evidence type="ECO:0000256" key="6">
    <source>
        <dbReference type="ARBA" id="ARBA00022989"/>
    </source>
</evidence>
<keyword evidence="6 8" id="KW-1133">Transmembrane helix</keyword>
<feature type="transmembrane region" description="Helical" evidence="8">
    <location>
        <begin position="347"/>
        <end position="367"/>
    </location>
</feature>
<feature type="transmembrane region" description="Helical" evidence="8">
    <location>
        <begin position="143"/>
        <end position="164"/>
    </location>
</feature>
<dbReference type="PANTHER" id="PTHR33908:SF11">
    <property type="entry name" value="MEMBRANE PROTEIN"/>
    <property type="match status" value="1"/>
</dbReference>
<evidence type="ECO:0000256" key="5">
    <source>
        <dbReference type="ARBA" id="ARBA00022692"/>
    </source>
</evidence>
<organism evidence="9">
    <name type="scientific">uncultured Chloroflexia bacterium</name>
    <dbReference type="NCBI Taxonomy" id="1672391"/>
    <lineage>
        <taxon>Bacteria</taxon>
        <taxon>Bacillati</taxon>
        <taxon>Chloroflexota</taxon>
        <taxon>Chloroflexia</taxon>
        <taxon>environmental samples</taxon>
    </lineage>
</organism>
<keyword evidence="7 8" id="KW-0472">Membrane</keyword>
<dbReference type="GO" id="GO:0009103">
    <property type="term" value="P:lipopolysaccharide biosynthetic process"/>
    <property type="evidence" value="ECO:0007669"/>
    <property type="project" value="UniProtKB-ARBA"/>
</dbReference>
<feature type="transmembrane region" description="Helical" evidence="8">
    <location>
        <begin position="203"/>
        <end position="220"/>
    </location>
</feature>
<keyword evidence="2" id="KW-1003">Cell membrane</keyword>
<evidence type="ECO:0000256" key="4">
    <source>
        <dbReference type="ARBA" id="ARBA00022679"/>
    </source>
</evidence>
<evidence type="ECO:0008006" key="10">
    <source>
        <dbReference type="Google" id="ProtNLM"/>
    </source>
</evidence>
<comment type="subcellular location">
    <subcellularLocation>
        <location evidence="1">Cell membrane</location>
        <topology evidence="1">Multi-pass membrane protein</topology>
    </subcellularLocation>
</comment>
<dbReference type="AlphaFoldDB" id="A0A6J4KBV8"/>
<evidence type="ECO:0000256" key="3">
    <source>
        <dbReference type="ARBA" id="ARBA00022676"/>
    </source>
</evidence>
<feature type="transmembrane region" description="Helical" evidence="8">
    <location>
        <begin position="20"/>
        <end position="44"/>
    </location>
</feature>
<keyword evidence="3" id="KW-0328">Glycosyltransferase</keyword>
<reference evidence="9" key="1">
    <citation type="submission" date="2020-02" db="EMBL/GenBank/DDBJ databases">
        <authorList>
            <person name="Meier V. D."/>
        </authorList>
    </citation>
    <scope>NUCLEOTIDE SEQUENCE</scope>
    <source>
        <strain evidence="9">AVDCRST_MAG93</strain>
    </source>
</reference>
<feature type="transmembrane region" description="Helical" evidence="8">
    <location>
        <begin position="409"/>
        <end position="428"/>
    </location>
</feature>
<name>A0A6J4KBV8_9CHLR</name>
<dbReference type="EMBL" id="CADCTR010001570">
    <property type="protein sequence ID" value="CAA9301729.1"/>
    <property type="molecule type" value="Genomic_DNA"/>
</dbReference>